<keyword evidence="3" id="KW-1185">Reference proteome</keyword>
<dbReference type="STRING" id="1168289.GCA_000259075_02630"/>
<dbReference type="AlphaFoldDB" id="A0A2T0XNB0"/>
<dbReference type="RefSeq" id="WP_106152895.1">
    <property type="nucleotide sequence ID" value="NZ_PVTS01000006.1"/>
</dbReference>
<evidence type="ECO:0000313" key="2">
    <source>
        <dbReference type="EMBL" id="RCW34575.1"/>
    </source>
</evidence>
<evidence type="ECO:0000256" key="1">
    <source>
        <dbReference type="SAM" id="MobiDB-lite"/>
    </source>
</evidence>
<dbReference type="OrthoDB" id="9815278at2"/>
<sequence>MPRGDKTGPMGQGSRTGRGKGLCSGNDNPGYTNDENRRGAGRRSGMGNSGRGRGRGMSGRGNF</sequence>
<feature type="compositionally biased region" description="Gly residues" evidence="1">
    <location>
        <begin position="10"/>
        <end position="22"/>
    </location>
</feature>
<dbReference type="Proteomes" id="UP000252733">
    <property type="component" value="Unassembled WGS sequence"/>
</dbReference>
<evidence type="ECO:0000313" key="3">
    <source>
        <dbReference type="Proteomes" id="UP000252733"/>
    </source>
</evidence>
<gene>
    <name evidence="2" type="ORF">DFO77_11176</name>
</gene>
<feature type="compositionally biased region" description="Gly residues" evidence="1">
    <location>
        <begin position="42"/>
        <end position="63"/>
    </location>
</feature>
<dbReference type="Pfam" id="PF17253">
    <property type="entry name" value="DUF5320"/>
    <property type="match status" value="1"/>
</dbReference>
<proteinExistence type="predicted"/>
<feature type="region of interest" description="Disordered" evidence="1">
    <location>
        <begin position="1"/>
        <end position="63"/>
    </location>
</feature>
<dbReference type="InterPro" id="IPR035205">
    <property type="entry name" value="DUF5320"/>
</dbReference>
<name>A0A2T0XNB0_9BACT</name>
<accession>A0A2T0XNB0</accession>
<reference evidence="2 3" key="1">
    <citation type="submission" date="2018-07" db="EMBL/GenBank/DDBJ databases">
        <title>Freshwater and sediment microbial communities from various areas in North America, analyzing microbe dynamics in response to fracking.</title>
        <authorList>
            <person name="Lamendella R."/>
        </authorList>
    </citation>
    <scope>NUCLEOTIDE SEQUENCE [LARGE SCALE GENOMIC DNA]</scope>
    <source>
        <strain evidence="2 3">160A</strain>
    </source>
</reference>
<dbReference type="EMBL" id="QPIZ01000011">
    <property type="protein sequence ID" value="RCW34575.1"/>
    <property type="molecule type" value="Genomic_DNA"/>
</dbReference>
<organism evidence="2 3">
    <name type="scientific">Marinilabilia salmonicolor</name>
    <dbReference type="NCBI Taxonomy" id="989"/>
    <lineage>
        <taxon>Bacteria</taxon>
        <taxon>Pseudomonadati</taxon>
        <taxon>Bacteroidota</taxon>
        <taxon>Bacteroidia</taxon>
        <taxon>Marinilabiliales</taxon>
        <taxon>Marinilabiliaceae</taxon>
        <taxon>Marinilabilia</taxon>
    </lineage>
</organism>
<comment type="caution">
    <text evidence="2">The sequence shown here is derived from an EMBL/GenBank/DDBJ whole genome shotgun (WGS) entry which is preliminary data.</text>
</comment>
<protein>
    <submittedName>
        <fullName evidence="2">Uncharacterized protein</fullName>
    </submittedName>
</protein>